<comment type="caution">
    <text evidence="1">The sequence shown here is derived from an EMBL/GenBank/DDBJ whole genome shotgun (WGS) entry which is preliminary data.</text>
</comment>
<name>A0ACB1B5Q9_MELEN</name>
<sequence>MIKNGAKWSLRSKTKSASSVPIVSPVIKQKTKKGQRKGARSRNHTLANSMPAVHIRTQRNRIPLNINAVDAMGRTAIEIAVDNENLEIVQLLLMQPDVRIGNALLCSIREGVYELAEALINHPSITKEMLGEGWAKYLDPSETATSEYSSDISPVILAAHLNQFEILQMLLRKDAIIEKPHKHYCSCEACEEERISDGLHRSLKRINTFRALASPAWISLTSSDPILSAFKLSRELQKRAKVEDEFKYAVDLLNQCRSTEEVMAVLNKEDNFCNEEVHMDKILIGDLKFVQIDLSSAKCSLARLKLAIKYEQKTFVAHPHCQQLLTSIWYEGFPLKQHRSSFFGTLVICLLLVISWPILAICYILLPKSRIAEIHFVWLLSYIADIGYLRGISNTNWRNKRGRVDAADRGPPPTAIEWLVFIWIVGMLWSEMKQLWQERLNKYVHQWWNWLDFAMLCLYLCTISIRISAYLIYVLWNFNEETTPRHLIRTHWDAYEPMLVSEALFAVGNVFSFARVYYLFQTNPYLGPLQISLGCMLVDVAKFCIIFILIISSFSIGLAQLYWYYDANTPVCIKAGQCKTMPNAFSSIANSYMTLLWSLFSITKVEDTDVLEAHHFTVWVGQGLFILYHMASIIVLLNMLIAMMSHSFERINVRSTLSPPFNIIITPKACAKAARAIVNTIRWCFGRYHYDIKDDNRATIRRPGYSRKSHCSIPMETNALKKPVTYIEIIQRLVSRFIHEQKKTMKMDGVNEDELKEIKQDISSLRFELRDDRRKEIVRSSSHIDAVKREIMRSMSTSTRARVTMPRRHFSSFKERGVAELESEDSDDIEIRNHIDSLSTFGTGATLSPTFSTAAAQLLPPAITVGASGDVSDGRSNEHYYMSDKFNYAERQRPKQKTSDAFEFFVGETGSLRYRSRTEACQRDSIRSDSAMNKRKLTSTKKSVKDNTSSIISIEVIHRLRESINEQLNHLVDQIEHQHAFPMHGDRISLEEYCENEIEQDDNGKNREPDQEVKLREIPSGKQKSSTKSSPSRVSFAGSLNISKKNEDS</sequence>
<evidence type="ECO:0000313" key="2">
    <source>
        <dbReference type="Proteomes" id="UP001497535"/>
    </source>
</evidence>
<keyword evidence="2" id="KW-1185">Reference proteome</keyword>
<evidence type="ECO:0000313" key="1">
    <source>
        <dbReference type="EMBL" id="CAK5120048.1"/>
    </source>
</evidence>
<dbReference type="EMBL" id="CAVMJV010000173">
    <property type="protein sequence ID" value="CAK5120048.1"/>
    <property type="molecule type" value="Genomic_DNA"/>
</dbReference>
<dbReference type="Proteomes" id="UP001497535">
    <property type="component" value="Unassembled WGS sequence"/>
</dbReference>
<gene>
    <name evidence="1" type="ORF">MENTE1834_LOCUS46651</name>
</gene>
<organism evidence="1 2">
    <name type="scientific">Meloidogyne enterolobii</name>
    <name type="common">Root-knot nematode worm</name>
    <name type="synonym">Meloidogyne mayaguensis</name>
    <dbReference type="NCBI Taxonomy" id="390850"/>
    <lineage>
        <taxon>Eukaryota</taxon>
        <taxon>Metazoa</taxon>
        <taxon>Ecdysozoa</taxon>
        <taxon>Nematoda</taxon>
        <taxon>Chromadorea</taxon>
        <taxon>Rhabditida</taxon>
        <taxon>Tylenchina</taxon>
        <taxon>Tylenchomorpha</taxon>
        <taxon>Tylenchoidea</taxon>
        <taxon>Meloidogynidae</taxon>
        <taxon>Meloidogyninae</taxon>
        <taxon>Meloidogyne</taxon>
    </lineage>
</organism>
<accession>A0ACB1B5Q9</accession>
<proteinExistence type="predicted"/>
<protein>
    <submittedName>
        <fullName evidence="1">Uncharacterized protein</fullName>
    </submittedName>
</protein>
<reference evidence="1" key="1">
    <citation type="submission" date="2023-11" db="EMBL/GenBank/DDBJ databases">
        <authorList>
            <person name="Poullet M."/>
        </authorList>
    </citation>
    <scope>NUCLEOTIDE SEQUENCE</scope>
    <source>
        <strain evidence="1">E1834</strain>
    </source>
</reference>